<dbReference type="PATRIC" id="fig|1398.25.peg.1403"/>
<dbReference type="EMBL" id="LQYI01000018">
    <property type="protein sequence ID" value="KYC72582.1"/>
    <property type="molecule type" value="Genomic_DNA"/>
</dbReference>
<evidence type="ECO:0000256" key="1">
    <source>
        <dbReference type="SAM" id="MobiDB-lite"/>
    </source>
</evidence>
<accession>A0A150KIX8</accession>
<proteinExistence type="predicted"/>
<protein>
    <submittedName>
        <fullName evidence="2">Uncharacterized protein</fullName>
    </submittedName>
</protein>
<gene>
    <name evidence="2" type="ORF">B4099_2688</name>
</gene>
<reference evidence="2 3" key="1">
    <citation type="submission" date="2016-01" db="EMBL/GenBank/DDBJ databases">
        <title>Genome Sequences of Twelve Sporeforming Bacillus Species Isolated from Foods.</title>
        <authorList>
            <person name="Berendsen E.M."/>
            <person name="Wells-Bennik M.H."/>
            <person name="Krawcyk A.O."/>
            <person name="De Jong A."/>
            <person name="Holsappel S."/>
            <person name="Eijlander R.T."/>
            <person name="Kuipers O.P."/>
        </authorList>
    </citation>
    <scope>NUCLEOTIDE SEQUENCE [LARGE SCALE GENOMIC DNA]</scope>
    <source>
        <strain evidence="2 3">B4099</strain>
    </source>
</reference>
<evidence type="ECO:0000313" key="2">
    <source>
        <dbReference type="EMBL" id="KYC72582.1"/>
    </source>
</evidence>
<sequence length="41" mass="4348">MHNKIMKSQDNPESKKPAANILPNGNIRLILSAPAAPAKAP</sequence>
<dbReference type="AlphaFoldDB" id="A0A150KIX8"/>
<organism evidence="2 3">
    <name type="scientific">Heyndrickxia coagulans</name>
    <name type="common">Weizmannia coagulans</name>
    <dbReference type="NCBI Taxonomy" id="1398"/>
    <lineage>
        <taxon>Bacteria</taxon>
        <taxon>Bacillati</taxon>
        <taxon>Bacillota</taxon>
        <taxon>Bacilli</taxon>
        <taxon>Bacillales</taxon>
        <taxon>Bacillaceae</taxon>
        <taxon>Heyndrickxia</taxon>
    </lineage>
</organism>
<name>A0A150KIX8_HEYCO</name>
<feature type="region of interest" description="Disordered" evidence="1">
    <location>
        <begin position="1"/>
        <end position="26"/>
    </location>
</feature>
<comment type="caution">
    <text evidence="2">The sequence shown here is derived from an EMBL/GenBank/DDBJ whole genome shotgun (WGS) entry which is preliminary data.</text>
</comment>
<evidence type="ECO:0000313" key="3">
    <source>
        <dbReference type="Proteomes" id="UP000075304"/>
    </source>
</evidence>
<dbReference type="Proteomes" id="UP000075304">
    <property type="component" value="Unassembled WGS sequence"/>
</dbReference>